<evidence type="ECO:0000256" key="6">
    <source>
        <dbReference type="ARBA" id="ARBA00023034"/>
    </source>
</evidence>
<comment type="subcellular location">
    <subcellularLocation>
        <location evidence="1">Cytoplasmic vesicle</location>
    </subcellularLocation>
    <subcellularLocation>
        <location evidence="2">Golgi apparatus</location>
    </subcellularLocation>
</comment>
<evidence type="ECO:0000256" key="8">
    <source>
        <dbReference type="ARBA" id="ARBA00059926"/>
    </source>
</evidence>
<dbReference type="FunFam" id="1.10.8.270:FF:000010">
    <property type="entry name" value="Putative USP6 N-terminal-like protein"/>
    <property type="match status" value="1"/>
</dbReference>
<evidence type="ECO:0000259" key="12">
    <source>
        <dbReference type="PROSITE" id="PS50086"/>
    </source>
</evidence>
<reference evidence="13 14" key="1">
    <citation type="journal article" date="2018" name="Nat. Ecol. Evol.">
        <title>Shark genomes provide insights into elasmobranch evolution and the origin of vertebrates.</title>
        <authorList>
            <person name="Hara Y"/>
            <person name="Yamaguchi K"/>
            <person name="Onimaru K"/>
            <person name="Kadota M"/>
            <person name="Koyanagi M"/>
            <person name="Keeley SD"/>
            <person name="Tatsumi K"/>
            <person name="Tanaka K"/>
            <person name="Motone F"/>
            <person name="Kageyama Y"/>
            <person name="Nozu R"/>
            <person name="Adachi N"/>
            <person name="Nishimura O"/>
            <person name="Nakagawa R"/>
            <person name="Tanegashima C"/>
            <person name="Kiyatake I"/>
            <person name="Matsumoto R"/>
            <person name="Murakumo K"/>
            <person name="Nishida K"/>
            <person name="Terakita A"/>
            <person name="Kuratani S"/>
            <person name="Sato K"/>
            <person name="Hyodo S Kuraku.S."/>
        </authorList>
    </citation>
    <scope>NUCLEOTIDE SEQUENCE [LARGE SCALE GENOMIC DNA]</scope>
</reference>
<sequence>LPWQLAMMQILQIVKELVSPSKRNVESKDPNAEQDVAVKLAQERAEIVSKYDKGREGAKIDPWEDADFHIYKITDRFGFLHDKELPMPDAVEERLKQVEIERTGKWLKMLKNWDKYKNSEKVVRRIYKGIPLQLRGEVWSLLLEIQKIKLEKKDLYDKLKSRARTVSPDIRQIDLDVNRTYRDHIMFRERYGVKQQALFHVLAAYSMYNTEVGYCQGMSQITALLLMYLNEEDAFWALVRLLSDSKHSMHGFFVPGFPKLLRFQEHHDRILKKFMPKLKQHLDSQDVFTTLYTMKWFFQCFLDRTPFTLTLRLWDIYMLEGDRVLTAMSYTILKLHKKHLIKLSMEDLIEFLQETLAKDFFFDDDFVIDQLQNSMSELKRNKLDLPPAGKPEEFPQKSLGQVPVEHQEPAVLNHMINGQNNTAKVGPPASRRKDKKASQEKLQEKQPDNRHGKSSLEKPNVKSQKVDLMENQGGKVKVLPDLDVKKQHGFPPQHALSHDNPKQLNNATANQNTNANPTVKKDFAPKWNKPSGLKISEATSEYSANGKGRTGSYNTQSSPSIADESLMSRRKAIIIEVDETKRDSNASEYDNVPGVDHEYENHAEAMMEKGELEVVRNQSISREAMLKNNSPSRLLAAPLPNNTSNISANSQARLPRTHSGSISSNQRSLVKRQPSMPPSYSSPPGYHGSLPQYSPTRAKDVAVLPPYSYNMPGSQTNYDNRQYGTKPAHLPDYQEGRMNSFTISHQFSNSSQTFRAPSQPLDHSEQYDSVTTTSHVSHPVPYESTQQHSPEYQQHYKRRQEQYEQHWNPETDIRHRRNMQRSPSFRNAQQSPVPEFSYQGVPVAGSNIYSRTSPYPDSHVQIKYPNTTQFAPQHYGKRQMDRRAIPESVLL</sequence>
<dbReference type="GO" id="GO:0005096">
    <property type="term" value="F:GTPase activator activity"/>
    <property type="evidence" value="ECO:0007669"/>
    <property type="project" value="UniProtKB-KW"/>
</dbReference>
<dbReference type="GO" id="GO:0031410">
    <property type="term" value="C:cytoplasmic vesicle"/>
    <property type="evidence" value="ECO:0007669"/>
    <property type="project" value="UniProtKB-SubCell"/>
</dbReference>
<dbReference type="EMBL" id="BEZZ01000551">
    <property type="protein sequence ID" value="GCC33906.1"/>
    <property type="molecule type" value="Genomic_DNA"/>
</dbReference>
<comment type="subunit">
    <text evidence="9">Interacts with EPS8.</text>
</comment>
<feature type="region of interest" description="Disordered" evidence="11">
    <location>
        <begin position="632"/>
        <end position="694"/>
    </location>
</feature>
<feature type="domain" description="Rab-GAP TBC" evidence="12">
    <location>
        <begin position="129"/>
        <end position="321"/>
    </location>
</feature>
<dbReference type="OMA" id="EFVPRWN"/>
<evidence type="ECO:0000256" key="2">
    <source>
        <dbReference type="ARBA" id="ARBA00004555"/>
    </source>
</evidence>
<comment type="function">
    <text evidence="8">Acts as a GTPase-activating protein for RAB5A and RAB43. Involved in receptor trafficking. In complex with EPS8 inhibits internalization of EGFR. Involved in retrograde transport from the endocytic pathway to the Golgi apparatus. Involved in the transport of Shiga toxin from early and recycling endosomes to the trans-Golgi network. Required for structural integrity of the Golgi complex.</text>
</comment>
<dbReference type="GO" id="GO:0031267">
    <property type="term" value="F:small GTPase binding"/>
    <property type="evidence" value="ECO:0007669"/>
    <property type="project" value="TreeGrafter"/>
</dbReference>
<keyword evidence="14" id="KW-1185">Reference proteome</keyword>
<organism evidence="13 14">
    <name type="scientific">Chiloscyllium punctatum</name>
    <name type="common">Brownbanded bambooshark</name>
    <name type="synonym">Hemiscyllium punctatum</name>
    <dbReference type="NCBI Taxonomy" id="137246"/>
    <lineage>
        <taxon>Eukaryota</taxon>
        <taxon>Metazoa</taxon>
        <taxon>Chordata</taxon>
        <taxon>Craniata</taxon>
        <taxon>Vertebrata</taxon>
        <taxon>Chondrichthyes</taxon>
        <taxon>Elasmobranchii</taxon>
        <taxon>Galeomorphii</taxon>
        <taxon>Galeoidea</taxon>
        <taxon>Orectolobiformes</taxon>
        <taxon>Hemiscylliidae</taxon>
        <taxon>Chiloscyllium</taxon>
    </lineage>
</organism>
<feature type="region of interest" description="Disordered" evidence="11">
    <location>
        <begin position="416"/>
        <end position="472"/>
    </location>
</feature>
<dbReference type="FunFam" id="1.10.10.750:FF:000001">
    <property type="entry name" value="TBC1 domain family member 10A"/>
    <property type="match status" value="1"/>
</dbReference>
<keyword evidence="4" id="KW-0597">Phosphoprotein</keyword>
<feature type="compositionally biased region" description="Polar residues" evidence="11">
    <location>
        <begin position="820"/>
        <end position="832"/>
    </location>
</feature>
<protein>
    <recommendedName>
        <fullName evidence="10">USP6 N-terminal-like protein</fullName>
    </recommendedName>
</protein>
<dbReference type="InterPro" id="IPR000195">
    <property type="entry name" value="Rab-GAP-TBC_dom"/>
</dbReference>
<dbReference type="Gene3D" id="1.10.10.750">
    <property type="entry name" value="Ypt/Rab-GAP domain of gyp1p, domain 1"/>
    <property type="match status" value="1"/>
</dbReference>
<feature type="region of interest" description="Disordered" evidence="11">
    <location>
        <begin position="748"/>
        <end position="839"/>
    </location>
</feature>
<dbReference type="PANTHER" id="PTHR47219:SF19">
    <property type="entry name" value="USP6 N-TERMINAL-LIKE PROTEIN ISOFORM X1"/>
    <property type="match status" value="1"/>
</dbReference>
<keyword evidence="3" id="KW-0343">GTPase activation</keyword>
<evidence type="ECO:0000256" key="9">
    <source>
        <dbReference type="ARBA" id="ARBA00064037"/>
    </source>
</evidence>
<feature type="compositionally biased region" description="Basic and acidic residues" evidence="11">
    <location>
        <begin position="436"/>
        <end position="468"/>
    </location>
</feature>
<evidence type="ECO:0000256" key="10">
    <source>
        <dbReference type="ARBA" id="ARBA00070172"/>
    </source>
</evidence>
<dbReference type="STRING" id="137246.A0A401SU69"/>
<proteinExistence type="predicted"/>
<dbReference type="SMART" id="SM00164">
    <property type="entry name" value="TBC"/>
    <property type="match status" value="1"/>
</dbReference>
<evidence type="ECO:0000313" key="13">
    <source>
        <dbReference type="EMBL" id="GCC33906.1"/>
    </source>
</evidence>
<evidence type="ECO:0000256" key="3">
    <source>
        <dbReference type="ARBA" id="ARBA00022468"/>
    </source>
</evidence>
<dbReference type="GO" id="GO:0005794">
    <property type="term" value="C:Golgi apparatus"/>
    <property type="evidence" value="ECO:0007669"/>
    <property type="project" value="UniProtKB-SubCell"/>
</dbReference>
<keyword evidence="5" id="KW-0007">Acetylation</keyword>
<feature type="compositionally biased region" description="Low complexity" evidence="11">
    <location>
        <begin position="505"/>
        <end position="518"/>
    </location>
</feature>
<feature type="compositionally biased region" description="Polar residues" evidence="11">
    <location>
        <begin position="783"/>
        <end position="792"/>
    </location>
</feature>
<evidence type="ECO:0000256" key="7">
    <source>
        <dbReference type="ARBA" id="ARBA00023329"/>
    </source>
</evidence>
<feature type="region of interest" description="Disordered" evidence="11">
    <location>
        <begin position="485"/>
        <end position="560"/>
    </location>
</feature>
<dbReference type="SUPFAM" id="SSF47923">
    <property type="entry name" value="Ypt/Rab-GAP domain of gyp1p"/>
    <property type="match status" value="2"/>
</dbReference>
<dbReference type="AlphaFoldDB" id="A0A401SU69"/>
<feature type="region of interest" description="Disordered" evidence="11">
    <location>
        <begin position="867"/>
        <end position="891"/>
    </location>
</feature>
<feature type="non-terminal residue" evidence="13">
    <location>
        <position position="1"/>
    </location>
</feature>
<dbReference type="InterPro" id="IPR050302">
    <property type="entry name" value="Rab_GAP_TBC_domain"/>
</dbReference>
<name>A0A401SU69_CHIPU</name>
<feature type="compositionally biased region" description="Polar residues" evidence="11">
    <location>
        <begin position="767"/>
        <end position="776"/>
    </location>
</feature>
<dbReference type="FunFam" id="1.10.472.80:FF:000019">
    <property type="entry name" value="USP6 N-terminal like"/>
    <property type="match status" value="1"/>
</dbReference>
<dbReference type="PANTHER" id="PTHR47219">
    <property type="entry name" value="RAB GTPASE-ACTIVATING PROTEIN 1-LIKE"/>
    <property type="match status" value="1"/>
</dbReference>
<dbReference type="Proteomes" id="UP000287033">
    <property type="component" value="Unassembled WGS sequence"/>
</dbReference>
<feature type="compositionally biased region" description="Basic and acidic residues" evidence="11">
    <location>
        <begin position="799"/>
        <end position="813"/>
    </location>
</feature>
<evidence type="ECO:0000256" key="4">
    <source>
        <dbReference type="ARBA" id="ARBA00022553"/>
    </source>
</evidence>
<keyword evidence="7" id="KW-0968">Cytoplasmic vesicle</keyword>
<dbReference type="Pfam" id="PF00566">
    <property type="entry name" value="RabGAP-TBC"/>
    <property type="match status" value="1"/>
</dbReference>
<feature type="compositionally biased region" description="Polar residues" evidence="11">
    <location>
        <begin position="640"/>
        <end position="668"/>
    </location>
</feature>
<accession>A0A401SU69</accession>
<dbReference type="Gene3D" id="1.10.472.80">
    <property type="entry name" value="Ypt/Rab-GAP domain of gyp1p, domain 3"/>
    <property type="match status" value="1"/>
</dbReference>
<evidence type="ECO:0000256" key="1">
    <source>
        <dbReference type="ARBA" id="ARBA00004541"/>
    </source>
</evidence>
<dbReference type="OrthoDB" id="294251at2759"/>
<dbReference type="InterPro" id="IPR035969">
    <property type="entry name" value="Rab-GAP_TBC_sf"/>
</dbReference>
<comment type="caution">
    <text evidence="13">The sequence shown here is derived from an EMBL/GenBank/DDBJ whole genome shotgun (WGS) entry which is preliminary data.</text>
</comment>
<evidence type="ECO:0000256" key="5">
    <source>
        <dbReference type="ARBA" id="ARBA00022990"/>
    </source>
</evidence>
<keyword evidence="6" id="KW-0333">Golgi apparatus</keyword>
<feature type="compositionally biased region" description="Polar residues" evidence="11">
    <location>
        <begin position="551"/>
        <end position="560"/>
    </location>
</feature>
<evidence type="ECO:0000313" key="14">
    <source>
        <dbReference type="Proteomes" id="UP000287033"/>
    </source>
</evidence>
<dbReference type="Gene3D" id="1.10.8.270">
    <property type="entry name" value="putative rabgap domain of human tbc1 domain family member 14 like domains"/>
    <property type="match status" value="1"/>
</dbReference>
<evidence type="ECO:0000256" key="11">
    <source>
        <dbReference type="SAM" id="MobiDB-lite"/>
    </source>
</evidence>
<gene>
    <name evidence="13" type="ORF">chiPu_0012377</name>
</gene>
<dbReference type="PROSITE" id="PS50086">
    <property type="entry name" value="TBC_RABGAP"/>
    <property type="match status" value="1"/>
</dbReference>